<reference evidence="2" key="1">
    <citation type="submission" date="2015-05" db="EMBL/GenBank/DDBJ databases">
        <title>Permanent draft genome of Rhodopirellula islandicus K833.</title>
        <authorList>
            <person name="Kizina J."/>
            <person name="Richter M."/>
            <person name="Glockner F.O."/>
            <person name="Harder J."/>
        </authorList>
    </citation>
    <scope>NUCLEOTIDE SEQUENCE [LARGE SCALE GENOMIC DNA]</scope>
    <source>
        <strain evidence="2">K833</strain>
    </source>
</reference>
<dbReference type="Proteomes" id="UP000036367">
    <property type="component" value="Unassembled WGS sequence"/>
</dbReference>
<evidence type="ECO:0000313" key="3">
    <source>
        <dbReference type="Proteomes" id="UP000036367"/>
    </source>
</evidence>
<feature type="region of interest" description="Disordered" evidence="1">
    <location>
        <begin position="1"/>
        <end position="20"/>
    </location>
</feature>
<sequence>MASPGNLAERSFSDPSRFTGGGLQVTAGAALQNATTSEGEVGGKGEVHLLIWSFVESMGSVTMVSVLNRDEEV</sequence>
<name>A0A0J1EHG1_RHOIS</name>
<evidence type="ECO:0000256" key="1">
    <source>
        <dbReference type="SAM" id="MobiDB-lite"/>
    </source>
</evidence>
<protein>
    <submittedName>
        <fullName evidence="2">Uncharacterized protein</fullName>
    </submittedName>
</protein>
<dbReference type="EMBL" id="LECT01000025">
    <property type="protein sequence ID" value="KLU04939.1"/>
    <property type="molecule type" value="Genomic_DNA"/>
</dbReference>
<dbReference type="AlphaFoldDB" id="A0A0J1EHG1"/>
<evidence type="ECO:0000313" key="2">
    <source>
        <dbReference type="EMBL" id="KLU04939.1"/>
    </source>
</evidence>
<proteinExistence type="predicted"/>
<dbReference type="STRING" id="595434.RISK_003207"/>
<keyword evidence="3" id="KW-1185">Reference proteome</keyword>
<organism evidence="2 3">
    <name type="scientific">Rhodopirellula islandica</name>
    <dbReference type="NCBI Taxonomy" id="595434"/>
    <lineage>
        <taxon>Bacteria</taxon>
        <taxon>Pseudomonadati</taxon>
        <taxon>Planctomycetota</taxon>
        <taxon>Planctomycetia</taxon>
        <taxon>Pirellulales</taxon>
        <taxon>Pirellulaceae</taxon>
        <taxon>Rhodopirellula</taxon>
    </lineage>
</organism>
<dbReference type="PATRIC" id="fig|595434.4.peg.3060"/>
<comment type="caution">
    <text evidence="2">The sequence shown here is derived from an EMBL/GenBank/DDBJ whole genome shotgun (WGS) entry which is preliminary data.</text>
</comment>
<gene>
    <name evidence="2" type="ORF">RISK_003207</name>
</gene>
<accession>A0A0J1EHG1</accession>